<feature type="transmembrane region" description="Helical" evidence="1">
    <location>
        <begin position="93"/>
        <end position="111"/>
    </location>
</feature>
<name>A0A0G0UJI1_9BACT</name>
<proteinExistence type="predicted"/>
<dbReference type="AlphaFoldDB" id="A0A0G0UJI1"/>
<dbReference type="Gene3D" id="2.60.40.10">
    <property type="entry name" value="Immunoglobulins"/>
    <property type="match status" value="1"/>
</dbReference>
<evidence type="ECO:0000313" key="2">
    <source>
        <dbReference type="EMBL" id="KKR88934.1"/>
    </source>
</evidence>
<feature type="transmembrane region" description="Helical" evidence="1">
    <location>
        <begin position="33"/>
        <end position="53"/>
    </location>
</feature>
<dbReference type="InterPro" id="IPR036116">
    <property type="entry name" value="FN3_sf"/>
</dbReference>
<sequence length="769" mass="83865">MNNFFQNKFFITFLILAIAIYGFSTKMAQASGVFNFLTFVFSIVITTVLWSVGVPIPPLWSLVGMSSLGASIGIGQAICLLGADNSYWSGCSGGNIGGVAIIAPTLIPSIAGECRVGLVLPSFYEPWSGQSIGTASAITLGSKLFEPITYTNYLSNEVNKLGGEYKDLPLSDVSLSGNVFAGSFTIEYNVSTSTKTIVPKTIATNSLKTMSQFRQSYGDIILKGTFSALQQSPGPGGPPGSEQTYSSTSTPEQFIKDGKFFSAFASTNSGYKATIISDIENCSAAGEFDSNCQLLFQPKGKTIQYPIINFGSFLGDSQRASYSKRPTFSAFRIIPPPLDESEFDAELYRFALPDPKIANPNLTDKQLKDILTAWYYNVPYLGGDKVFSITAGPGIYNFSLGSQNILMKIATTTYPNMSRYWTPPNDGHFYRFKQVGVPGYTEPTATPEILDRGNNVVYERVKISSYKYKNVCAVGICNLIDHAPPEGKYLIYIAKIKGNFGQIYEYVSLPSTLIPVASKYLNVNKLQSSWFSWYWNNCDDDGCDLYKGDSNIAYGPLAPIVLPSQDSCEVAADVRITAVSCDAVTLLTTVPFVDQAKFAGYDVYRDNNLIASNIPINQPVFEDKGLSKRMEYTYKVVVKTTDGMAQDFNLPAVKTVCIPECSLSASPNSLVYPSSQTKVSWQCQEADSCILTSSNLPENYPTADQFCSSINGSIKETGCQVNNTSYASPSLTLDQTTTFILACQNIDGASTNAATVDFLRPKRMEIIPR</sequence>
<accession>A0A0G0UJI1</accession>
<dbReference type="EMBL" id="LCAK01000003">
    <property type="protein sequence ID" value="KKR88934.1"/>
    <property type="molecule type" value="Genomic_DNA"/>
</dbReference>
<dbReference type="InterPro" id="IPR013783">
    <property type="entry name" value="Ig-like_fold"/>
</dbReference>
<dbReference type="SUPFAM" id="SSF49265">
    <property type="entry name" value="Fibronectin type III"/>
    <property type="match status" value="1"/>
</dbReference>
<keyword evidence="1" id="KW-0812">Transmembrane</keyword>
<dbReference type="Proteomes" id="UP000033918">
    <property type="component" value="Unassembled WGS sequence"/>
</dbReference>
<keyword evidence="1" id="KW-0472">Membrane</keyword>
<organism evidence="2 3">
    <name type="scientific">Candidatus Wolfebacteria bacterium GW2011_GWB1_41_12</name>
    <dbReference type="NCBI Taxonomy" id="1619006"/>
    <lineage>
        <taxon>Bacteria</taxon>
        <taxon>Candidatus Wolfeibacteriota</taxon>
    </lineage>
</organism>
<evidence type="ECO:0000256" key="1">
    <source>
        <dbReference type="SAM" id="Phobius"/>
    </source>
</evidence>
<comment type="caution">
    <text evidence="2">The sequence shown here is derived from an EMBL/GenBank/DDBJ whole genome shotgun (WGS) entry which is preliminary data.</text>
</comment>
<keyword evidence="1" id="KW-1133">Transmembrane helix</keyword>
<evidence type="ECO:0000313" key="3">
    <source>
        <dbReference type="Proteomes" id="UP000033918"/>
    </source>
</evidence>
<gene>
    <name evidence="2" type="ORF">UU38_C0003G0186</name>
</gene>
<reference evidence="2 3" key="1">
    <citation type="journal article" date="2015" name="Nature">
        <title>rRNA introns, odd ribosomes, and small enigmatic genomes across a large radiation of phyla.</title>
        <authorList>
            <person name="Brown C.T."/>
            <person name="Hug L.A."/>
            <person name="Thomas B.C."/>
            <person name="Sharon I."/>
            <person name="Castelle C.J."/>
            <person name="Singh A."/>
            <person name="Wilkins M.J."/>
            <person name="Williams K.H."/>
            <person name="Banfield J.F."/>
        </authorList>
    </citation>
    <scope>NUCLEOTIDE SEQUENCE [LARGE SCALE GENOMIC DNA]</scope>
</reference>
<protein>
    <submittedName>
        <fullName evidence="2">Uncharacterized protein</fullName>
    </submittedName>
</protein>
<feature type="transmembrane region" description="Helical" evidence="1">
    <location>
        <begin position="6"/>
        <end position="24"/>
    </location>
</feature>
<feature type="transmembrane region" description="Helical" evidence="1">
    <location>
        <begin position="59"/>
        <end position="81"/>
    </location>
</feature>